<evidence type="ECO:0000256" key="7">
    <source>
        <dbReference type="SAM" id="MobiDB-lite"/>
    </source>
</evidence>
<evidence type="ECO:0000256" key="5">
    <source>
        <dbReference type="ARBA" id="ARBA00023242"/>
    </source>
</evidence>
<comment type="caution">
    <text evidence="10">The sequence shown here is derived from an EMBL/GenBank/DDBJ whole genome shotgun (WGS) entry which is preliminary data.</text>
</comment>
<evidence type="ECO:0000313" key="10">
    <source>
        <dbReference type="EMBL" id="KAA6389507.1"/>
    </source>
</evidence>
<dbReference type="GO" id="GO:0005634">
    <property type="term" value="C:nucleus"/>
    <property type="evidence" value="ECO:0007669"/>
    <property type="project" value="UniProtKB-SubCell"/>
</dbReference>
<dbReference type="GO" id="GO:0003677">
    <property type="term" value="F:DNA binding"/>
    <property type="evidence" value="ECO:0007669"/>
    <property type="project" value="TreeGrafter"/>
</dbReference>
<dbReference type="InterPro" id="IPR027417">
    <property type="entry name" value="P-loop_NTPase"/>
</dbReference>
<keyword evidence="5" id="KW-0539">Nucleus</keyword>
<dbReference type="OrthoDB" id="5575062at2759"/>
<dbReference type="AlphaFoldDB" id="A0A5J4W3P8"/>
<evidence type="ECO:0000256" key="4">
    <source>
        <dbReference type="ARBA" id="ARBA00023054"/>
    </source>
</evidence>
<keyword evidence="2" id="KW-0132">Cell division</keyword>
<dbReference type="InterPro" id="IPR010935">
    <property type="entry name" value="SMC_hinge"/>
</dbReference>
<name>A0A5J4W3P8_9EUKA</name>
<comment type="subcellular location">
    <subcellularLocation>
        <location evidence="1">Nucleus</location>
    </subcellularLocation>
</comment>
<accession>A0A5J4W3P8</accession>
<gene>
    <name evidence="10" type="ORF">EZS28_014966</name>
</gene>
<dbReference type="Pfam" id="PF02463">
    <property type="entry name" value="SMC_N"/>
    <property type="match status" value="1"/>
</dbReference>
<feature type="domain" description="SMC hinge" evidence="9">
    <location>
        <begin position="493"/>
        <end position="540"/>
    </location>
</feature>
<dbReference type="GO" id="GO:0008278">
    <property type="term" value="C:cohesin complex"/>
    <property type="evidence" value="ECO:0007669"/>
    <property type="project" value="TreeGrafter"/>
</dbReference>
<keyword evidence="3" id="KW-0498">Mitosis</keyword>
<reference evidence="10 11" key="1">
    <citation type="submission" date="2019-03" db="EMBL/GenBank/DDBJ databases">
        <title>Single cell metagenomics reveals metabolic interactions within the superorganism composed of flagellate Streblomastix strix and complex community of Bacteroidetes bacteria on its surface.</title>
        <authorList>
            <person name="Treitli S.C."/>
            <person name="Kolisko M."/>
            <person name="Husnik F."/>
            <person name="Keeling P."/>
            <person name="Hampl V."/>
        </authorList>
    </citation>
    <scope>NUCLEOTIDE SEQUENCE [LARGE SCALE GENOMIC DNA]</scope>
    <source>
        <strain evidence="10">ST1C</strain>
    </source>
</reference>
<feature type="region of interest" description="Disordered" evidence="7">
    <location>
        <begin position="278"/>
        <end position="313"/>
    </location>
</feature>
<dbReference type="InterPro" id="IPR036277">
    <property type="entry name" value="SMC_hinge_sf"/>
</dbReference>
<dbReference type="Gene3D" id="3.40.50.300">
    <property type="entry name" value="P-loop containing nucleotide triphosphate hydrolases"/>
    <property type="match status" value="1"/>
</dbReference>
<keyword evidence="6" id="KW-0131">Cell cycle</keyword>
<proteinExistence type="predicted"/>
<dbReference type="PANTHER" id="PTHR18937:SF12">
    <property type="entry name" value="STRUCTURAL MAINTENANCE OF CHROMOSOMES PROTEIN"/>
    <property type="match status" value="1"/>
</dbReference>
<dbReference type="SUPFAM" id="SSF52540">
    <property type="entry name" value="P-loop containing nucleoside triphosphate hydrolases"/>
    <property type="match status" value="1"/>
</dbReference>
<dbReference type="Proteomes" id="UP000324800">
    <property type="component" value="Unassembled WGS sequence"/>
</dbReference>
<dbReference type="GO" id="GO:0005524">
    <property type="term" value="F:ATP binding"/>
    <property type="evidence" value="ECO:0007669"/>
    <property type="project" value="InterPro"/>
</dbReference>
<dbReference type="GO" id="GO:0051301">
    <property type="term" value="P:cell division"/>
    <property type="evidence" value="ECO:0007669"/>
    <property type="project" value="UniProtKB-KW"/>
</dbReference>
<dbReference type="PANTHER" id="PTHR18937">
    <property type="entry name" value="STRUCTURAL MAINTENANCE OF CHROMOSOMES SMC FAMILY MEMBER"/>
    <property type="match status" value="1"/>
</dbReference>
<keyword evidence="4" id="KW-0175">Coiled coil</keyword>
<dbReference type="InterPro" id="IPR003395">
    <property type="entry name" value="RecF/RecN/SMC_N"/>
</dbReference>
<evidence type="ECO:0000256" key="3">
    <source>
        <dbReference type="ARBA" id="ARBA00022776"/>
    </source>
</evidence>
<dbReference type="Pfam" id="PF06470">
    <property type="entry name" value="SMC_hinge"/>
    <property type="match status" value="1"/>
</dbReference>
<evidence type="ECO:0000259" key="8">
    <source>
        <dbReference type="Pfam" id="PF02463"/>
    </source>
</evidence>
<dbReference type="SUPFAM" id="SSF75553">
    <property type="entry name" value="Smc hinge domain"/>
    <property type="match status" value="1"/>
</dbReference>
<feature type="domain" description="RecF/RecN/SMC N-terminal" evidence="8">
    <location>
        <begin position="7"/>
        <end position="165"/>
    </location>
</feature>
<evidence type="ECO:0000256" key="2">
    <source>
        <dbReference type="ARBA" id="ARBA00022618"/>
    </source>
</evidence>
<evidence type="ECO:0000256" key="1">
    <source>
        <dbReference type="ARBA" id="ARBA00004123"/>
    </source>
</evidence>
<sequence>MTIPSYYLNRLILNNFKSYRGEHVIGPFLPFTCIIGPNGSGKSNIMDAASFVLGVRASTLRANKLADFIHRASESDSTKSLNLPMNVTAVFRSISNNDNPLKQVSELNSNRHTNDDESENEDEIQEIQFKRAITGKNANTSIYSVDGKTTSLDMFHQKLNKIGLDGDIDGIVQRTPRELGEYFEDISGSIQYKVEYDTLKELCESSDSETGLAMLKRRGVVQEQKMYSEQKKEAERFQDLVNERKSLQNKTNSWQENKNTEAEKNKQLVSAEQQLAKKQREVENQKPKLAKEAATVRRTDQARKNAENRAKRVQTDIDNEKEKLKELTRQLNEAQREKRIQEGKDIDTAQEYVQRREEVENKIAEFRSQLEELEGPQSIDLRKRADLSMRRNEGKEKLEKAQRNLDELNQRLHKDVEEREQENQNKLINLETEINEEEQELKEKETRLIQIDTELDQQSAKLRDARADMRETERDKIFKSTLTTLKRLFGTERVKGCLADLCIVKERKYFLAVTVSMGACMDAIVVDTAETAKECITYIQA</sequence>
<evidence type="ECO:0000259" key="9">
    <source>
        <dbReference type="Pfam" id="PF06470"/>
    </source>
</evidence>
<organism evidence="10 11">
    <name type="scientific">Streblomastix strix</name>
    <dbReference type="NCBI Taxonomy" id="222440"/>
    <lineage>
        <taxon>Eukaryota</taxon>
        <taxon>Metamonada</taxon>
        <taxon>Preaxostyla</taxon>
        <taxon>Oxymonadida</taxon>
        <taxon>Streblomastigidae</taxon>
        <taxon>Streblomastix</taxon>
    </lineage>
</organism>
<dbReference type="GO" id="GO:0007062">
    <property type="term" value="P:sister chromatid cohesion"/>
    <property type="evidence" value="ECO:0007669"/>
    <property type="project" value="TreeGrafter"/>
</dbReference>
<evidence type="ECO:0000256" key="6">
    <source>
        <dbReference type="ARBA" id="ARBA00023306"/>
    </source>
</evidence>
<dbReference type="EMBL" id="SNRW01003560">
    <property type="protein sequence ID" value="KAA6389507.1"/>
    <property type="molecule type" value="Genomic_DNA"/>
</dbReference>
<evidence type="ECO:0000313" key="11">
    <source>
        <dbReference type="Proteomes" id="UP000324800"/>
    </source>
</evidence>
<protein>
    <submittedName>
        <fullName evidence="10">Putative Structural maintenance of chromosomes protein 1</fullName>
    </submittedName>
</protein>